<dbReference type="PANTHER" id="PTHR30437:SF4">
    <property type="entry name" value="TRANSCRIPTION ELONGATION FACTOR GREA"/>
    <property type="match status" value="1"/>
</dbReference>
<dbReference type="PROSITE" id="PS00829">
    <property type="entry name" value="GREAB_1"/>
    <property type="match status" value="1"/>
</dbReference>
<dbReference type="RefSeq" id="WP_027890252.1">
    <property type="nucleotide sequence ID" value="NZ_CALXYH010000012.1"/>
</dbReference>
<keyword evidence="4 8" id="KW-0238">DNA-binding</keyword>
<dbReference type="SUPFAM" id="SSF54534">
    <property type="entry name" value="FKBP-like"/>
    <property type="match status" value="1"/>
</dbReference>
<feature type="domain" description="Transcription elongation factor GreA/GreB N-terminal" evidence="11">
    <location>
        <begin position="7"/>
        <end position="76"/>
    </location>
</feature>
<dbReference type="PANTHER" id="PTHR30437">
    <property type="entry name" value="TRANSCRIPTION ELONGATION FACTOR GREA"/>
    <property type="match status" value="1"/>
</dbReference>
<dbReference type="Gene3D" id="3.10.50.30">
    <property type="entry name" value="Transcription elongation factor, GreA/GreB, C-terminal domain"/>
    <property type="match status" value="1"/>
</dbReference>
<accession>A0A239TWY3</accession>
<dbReference type="GO" id="GO:0006354">
    <property type="term" value="P:DNA-templated transcription elongation"/>
    <property type="evidence" value="ECO:0007669"/>
    <property type="project" value="TreeGrafter"/>
</dbReference>
<dbReference type="GO" id="GO:0070063">
    <property type="term" value="F:RNA polymerase binding"/>
    <property type="evidence" value="ECO:0007669"/>
    <property type="project" value="InterPro"/>
</dbReference>
<evidence type="ECO:0000256" key="7">
    <source>
        <dbReference type="ARBA" id="ARBA00030776"/>
    </source>
</evidence>
<evidence type="ECO:0000313" key="13">
    <source>
        <dbReference type="Proteomes" id="UP000215383"/>
    </source>
</evidence>
<feature type="domain" description="Transcription elongation factor GreA/GreB C-terminal" evidence="10">
    <location>
        <begin position="86"/>
        <end position="158"/>
    </location>
</feature>
<dbReference type="InterPro" id="IPR023459">
    <property type="entry name" value="Tscrpt_elong_fac_GreA/B_fam"/>
</dbReference>
<reference evidence="12 13" key="1">
    <citation type="submission" date="2017-06" db="EMBL/GenBank/DDBJ databases">
        <authorList>
            <consortium name="Pathogen Informatics"/>
        </authorList>
    </citation>
    <scope>NUCLEOTIDE SEQUENCE [LARGE SCALE GENOMIC DNA]</scope>
    <source>
        <strain evidence="12 13">NCTC10570</strain>
    </source>
</reference>
<comment type="function">
    <text evidence="6 8 9">Necessary for efficient RNA polymerase transcription elongation past template-encoded arresting sites. The arresting sites in DNA have the property of trapping a certain fraction of elongating RNA polymerases that pass through, resulting in locked ternary complexes. Cleavage of the nascent transcript by cleavage factors such as GreA or GreB allows the resumption of elongation from the new 3'terminus. GreA releases sequences of 2 to 3 nucleotides.</text>
</comment>
<evidence type="ECO:0000256" key="9">
    <source>
        <dbReference type="RuleBase" id="RU000556"/>
    </source>
</evidence>
<evidence type="ECO:0000256" key="8">
    <source>
        <dbReference type="HAMAP-Rule" id="MF_00105"/>
    </source>
</evidence>
<dbReference type="AlphaFoldDB" id="A0A239TWY3"/>
<keyword evidence="3 8" id="KW-0805">Transcription regulation</keyword>
<dbReference type="InterPro" id="IPR036805">
    <property type="entry name" value="Tscrpt_elong_fac_GreA/B_N_sf"/>
</dbReference>
<evidence type="ECO:0000259" key="10">
    <source>
        <dbReference type="Pfam" id="PF01272"/>
    </source>
</evidence>
<dbReference type="OrthoDB" id="9808774at2"/>
<dbReference type="FunFam" id="3.10.50.30:FF:000001">
    <property type="entry name" value="Transcription elongation factor GreA"/>
    <property type="match status" value="1"/>
</dbReference>
<dbReference type="InterPro" id="IPR036953">
    <property type="entry name" value="GreA/GreB_C_sf"/>
</dbReference>
<dbReference type="FunFam" id="1.10.287.180:FF:000001">
    <property type="entry name" value="Transcription elongation factor GreA"/>
    <property type="match status" value="1"/>
</dbReference>
<name>A0A239TWY3_9FIRM</name>
<evidence type="ECO:0000256" key="5">
    <source>
        <dbReference type="ARBA" id="ARBA00023163"/>
    </source>
</evidence>
<dbReference type="EMBL" id="LT906446">
    <property type="protein sequence ID" value="SNV02146.1"/>
    <property type="molecule type" value="Genomic_DNA"/>
</dbReference>
<dbReference type="Gene3D" id="1.10.287.180">
    <property type="entry name" value="Transcription elongation factor, GreA/GreB, N-terminal domain"/>
    <property type="match status" value="1"/>
</dbReference>
<comment type="similarity">
    <text evidence="1 8 9">Belongs to the GreA/GreB family.</text>
</comment>
<dbReference type="GeneID" id="78507541"/>
<organism evidence="12 13">
    <name type="scientific">Megamonas hypermegale</name>
    <dbReference type="NCBI Taxonomy" id="158847"/>
    <lineage>
        <taxon>Bacteria</taxon>
        <taxon>Bacillati</taxon>
        <taxon>Bacillota</taxon>
        <taxon>Negativicutes</taxon>
        <taxon>Selenomonadales</taxon>
        <taxon>Selenomonadaceae</taxon>
        <taxon>Megamonas</taxon>
    </lineage>
</organism>
<evidence type="ECO:0000256" key="6">
    <source>
        <dbReference type="ARBA" id="ARBA00024916"/>
    </source>
</evidence>
<protein>
    <recommendedName>
        <fullName evidence="2 8">Transcription elongation factor GreA</fullName>
    </recommendedName>
    <alternativeName>
        <fullName evidence="7 8">Transcript cleavage factor GreA</fullName>
    </alternativeName>
</protein>
<evidence type="ECO:0000313" key="12">
    <source>
        <dbReference type="EMBL" id="SNV02146.1"/>
    </source>
</evidence>
<dbReference type="Pfam" id="PF03449">
    <property type="entry name" value="GreA_GreB_N"/>
    <property type="match status" value="1"/>
</dbReference>
<dbReference type="eggNOG" id="COG0782">
    <property type="taxonomic scope" value="Bacteria"/>
</dbReference>
<evidence type="ECO:0000256" key="4">
    <source>
        <dbReference type="ARBA" id="ARBA00023125"/>
    </source>
</evidence>
<evidence type="ECO:0000256" key="1">
    <source>
        <dbReference type="ARBA" id="ARBA00008213"/>
    </source>
</evidence>
<dbReference type="InterPro" id="IPR028624">
    <property type="entry name" value="Tscrpt_elong_fac_GreA/B"/>
</dbReference>
<dbReference type="InterPro" id="IPR018151">
    <property type="entry name" value="TF_GreA/GreB_CS"/>
</dbReference>
<dbReference type="NCBIfam" id="TIGR01462">
    <property type="entry name" value="greA"/>
    <property type="match status" value="1"/>
</dbReference>
<evidence type="ECO:0000256" key="2">
    <source>
        <dbReference type="ARBA" id="ARBA00013729"/>
    </source>
</evidence>
<evidence type="ECO:0000256" key="3">
    <source>
        <dbReference type="ARBA" id="ARBA00023015"/>
    </source>
</evidence>
<dbReference type="SUPFAM" id="SSF46557">
    <property type="entry name" value="GreA transcript cleavage protein, N-terminal domain"/>
    <property type="match status" value="1"/>
</dbReference>
<dbReference type="Proteomes" id="UP000215383">
    <property type="component" value="Chromosome 1"/>
</dbReference>
<dbReference type="HAMAP" id="MF_00105">
    <property type="entry name" value="GreA_GreB"/>
    <property type="match status" value="1"/>
</dbReference>
<sequence length="160" mass="17569">MADKRVVLTEEGLKKLEEKLEYLKSVRRLEVADRLKAAIALGDLSENSEYDDAKNEQAFIEGEILTLEKQIRNSEIIKADVSGANKNVVHLGNTVVIKDMEYDEDETYTIVGSTEADTTEGKISNESPVGAAILGKTVGTVVQVKVPAGVLEYKIMEIVK</sequence>
<dbReference type="GO" id="GO:0032784">
    <property type="term" value="P:regulation of DNA-templated transcription elongation"/>
    <property type="evidence" value="ECO:0007669"/>
    <property type="project" value="UniProtKB-UniRule"/>
</dbReference>
<proteinExistence type="inferred from homology"/>
<dbReference type="Pfam" id="PF01272">
    <property type="entry name" value="GreA_GreB"/>
    <property type="match status" value="1"/>
</dbReference>
<dbReference type="InterPro" id="IPR006359">
    <property type="entry name" value="Tscrpt_elong_fac_GreA"/>
</dbReference>
<dbReference type="PIRSF" id="PIRSF006092">
    <property type="entry name" value="GreA_GreB"/>
    <property type="match status" value="1"/>
</dbReference>
<dbReference type="InterPro" id="IPR001437">
    <property type="entry name" value="Tscrpt_elong_fac_GreA/B_C"/>
</dbReference>
<dbReference type="InterPro" id="IPR022691">
    <property type="entry name" value="Tscrpt_elong_fac_GreA/B_N"/>
</dbReference>
<dbReference type="NCBIfam" id="NF001263">
    <property type="entry name" value="PRK00226.1-4"/>
    <property type="match status" value="1"/>
</dbReference>
<gene>
    <name evidence="8 12" type="primary">greA</name>
    <name evidence="12" type="ORF">SAMEA4364220_01544</name>
</gene>
<evidence type="ECO:0000259" key="11">
    <source>
        <dbReference type="Pfam" id="PF03449"/>
    </source>
</evidence>
<keyword evidence="13" id="KW-1185">Reference proteome</keyword>
<keyword evidence="5 8" id="KW-0804">Transcription</keyword>
<dbReference type="GO" id="GO:0003677">
    <property type="term" value="F:DNA binding"/>
    <property type="evidence" value="ECO:0007669"/>
    <property type="project" value="UniProtKB-UniRule"/>
</dbReference>